<gene>
    <name evidence="7 10" type="primary">zwf</name>
    <name evidence="10" type="ORF">ACFS6H_06435</name>
</gene>
<name>A0ABW6A2U3_9BACT</name>
<evidence type="ECO:0000313" key="11">
    <source>
        <dbReference type="Proteomes" id="UP001597511"/>
    </source>
</evidence>
<comment type="pathway">
    <text evidence="1 7">Carbohydrate degradation; pentose phosphate pathway; D-ribulose 5-phosphate from D-glucose 6-phosphate (oxidative stage): step 1/3.</text>
</comment>
<keyword evidence="11" id="KW-1185">Reference proteome</keyword>
<evidence type="ECO:0000256" key="5">
    <source>
        <dbReference type="ARBA" id="ARBA00023002"/>
    </source>
</evidence>
<evidence type="ECO:0000256" key="2">
    <source>
        <dbReference type="ARBA" id="ARBA00009975"/>
    </source>
</evidence>
<dbReference type="Gene3D" id="3.40.50.720">
    <property type="entry name" value="NAD(P)-binding Rossmann-like Domain"/>
    <property type="match status" value="1"/>
</dbReference>
<keyword evidence="5 7" id="KW-0560">Oxidoreductase</keyword>
<feature type="binding site" evidence="7">
    <location>
        <position position="156"/>
    </location>
    <ligand>
        <name>NADP(+)</name>
        <dbReference type="ChEBI" id="CHEBI:58349"/>
    </ligand>
</feature>
<dbReference type="InterPro" id="IPR036291">
    <property type="entry name" value="NAD(P)-bd_dom_sf"/>
</dbReference>
<dbReference type="PIRSF" id="PIRSF000110">
    <property type="entry name" value="G6PD"/>
    <property type="match status" value="1"/>
</dbReference>
<comment type="similarity">
    <text evidence="2 7">Belongs to the glucose-6-phosphate dehydrogenase family.</text>
</comment>
<dbReference type="GO" id="GO:0004345">
    <property type="term" value="F:glucose-6-phosphate dehydrogenase activity"/>
    <property type="evidence" value="ECO:0007669"/>
    <property type="project" value="UniProtKB-EC"/>
</dbReference>
<dbReference type="InterPro" id="IPR001282">
    <property type="entry name" value="G6P_DH"/>
</dbReference>
<evidence type="ECO:0000259" key="8">
    <source>
        <dbReference type="Pfam" id="PF00479"/>
    </source>
</evidence>
<comment type="caution">
    <text evidence="7">Lacks conserved residue(s) required for the propagation of feature annotation.</text>
</comment>
<feature type="domain" description="Glucose-6-phosphate dehydrogenase C-terminal" evidence="9">
    <location>
        <begin position="197"/>
        <end position="494"/>
    </location>
</feature>
<feature type="binding site" evidence="7">
    <location>
        <begin position="93"/>
        <end position="94"/>
    </location>
    <ligand>
        <name>NADP(+)</name>
        <dbReference type="ChEBI" id="CHEBI:58349"/>
    </ligand>
</feature>
<dbReference type="RefSeq" id="WP_386096438.1">
    <property type="nucleotide sequence ID" value="NZ_JBHUOZ010000001.1"/>
</dbReference>
<evidence type="ECO:0000256" key="3">
    <source>
        <dbReference type="ARBA" id="ARBA00022526"/>
    </source>
</evidence>
<feature type="binding site" evidence="7">
    <location>
        <position position="348"/>
    </location>
    <ligand>
        <name>substrate</name>
    </ligand>
</feature>
<evidence type="ECO:0000259" key="9">
    <source>
        <dbReference type="Pfam" id="PF02781"/>
    </source>
</evidence>
<dbReference type="EC" id="1.1.1.49" evidence="7"/>
<comment type="caution">
    <text evidence="10">The sequence shown here is derived from an EMBL/GenBank/DDBJ whole genome shotgun (WGS) entry which is preliminary data.</text>
</comment>
<evidence type="ECO:0000256" key="7">
    <source>
        <dbReference type="HAMAP-Rule" id="MF_00966"/>
    </source>
</evidence>
<dbReference type="EMBL" id="JBHUOZ010000001">
    <property type="protein sequence ID" value="MFD2919344.1"/>
    <property type="molecule type" value="Genomic_DNA"/>
</dbReference>
<evidence type="ECO:0000256" key="6">
    <source>
        <dbReference type="ARBA" id="ARBA00023277"/>
    </source>
</evidence>
<organism evidence="10 11">
    <name type="scientific">Terrimonas rubra</name>
    <dbReference type="NCBI Taxonomy" id="1035890"/>
    <lineage>
        <taxon>Bacteria</taxon>
        <taxon>Pseudomonadati</taxon>
        <taxon>Bacteroidota</taxon>
        <taxon>Chitinophagia</taxon>
        <taxon>Chitinophagales</taxon>
        <taxon>Chitinophagaceae</taxon>
        <taxon>Terrimonas</taxon>
    </lineage>
</organism>
<dbReference type="PANTHER" id="PTHR23429:SF0">
    <property type="entry name" value="GLUCOSE-6-PHOSPHATE 1-DEHYDROGENASE"/>
    <property type="match status" value="1"/>
</dbReference>
<dbReference type="Pfam" id="PF02781">
    <property type="entry name" value="G6PD_C"/>
    <property type="match status" value="1"/>
</dbReference>
<keyword evidence="6 7" id="KW-0119">Carbohydrate metabolism</keyword>
<keyword evidence="4 7" id="KW-0521">NADP</keyword>
<reference evidence="11" key="1">
    <citation type="journal article" date="2019" name="Int. J. Syst. Evol. Microbiol.">
        <title>The Global Catalogue of Microorganisms (GCM) 10K type strain sequencing project: providing services to taxonomists for standard genome sequencing and annotation.</title>
        <authorList>
            <consortium name="The Broad Institute Genomics Platform"/>
            <consortium name="The Broad Institute Genome Sequencing Center for Infectious Disease"/>
            <person name="Wu L."/>
            <person name="Ma J."/>
        </authorList>
    </citation>
    <scope>NUCLEOTIDE SEQUENCE [LARGE SCALE GENOMIC DNA]</scope>
    <source>
        <strain evidence="11">KCTC 23299</strain>
    </source>
</reference>
<dbReference type="SUPFAM" id="SSF55347">
    <property type="entry name" value="Glyceraldehyde-3-phosphate dehydrogenase-like, C-terminal domain"/>
    <property type="match status" value="1"/>
</dbReference>
<keyword evidence="3 7" id="KW-0313">Glucose metabolism</keyword>
<accession>A0ABW6A2U3</accession>
<dbReference type="PROSITE" id="PS00069">
    <property type="entry name" value="G6P_DEHYDROGENASE"/>
    <property type="match status" value="1"/>
</dbReference>
<dbReference type="InterPro" id="IPR019796">
    <property type="entry name" value="G6P_DH_AS"/>
</dbReference>
<evidence type="ECO:0000256" key="1">
    <source>
        <dbReference type="ARBA" id="ARBA00004937"/>
    </source>
</evidence>
<feature type="binding site" evidence="7">
    <location>
        <position position="186"/>
    </location>
    <ligand>
        <name>substrate</name>
    </ligand>
</feature>
<dbReference type="InterPro" id="IPR022674">
    <property type="entry name" value="G6P_DH_NAD-bd"/>
</dbReference>
<dbReference type="HAMAP" id="MF_00966">
    <property type="entry name" value="G6PD"/>
    <property type="match status" value="1"/>
</dbReference>
<feature type="active site" description="Proton acceptor" evidence="7">
    <location>
        <position position="248"/>
    </location>
</feature>
<protein>
    <recommendedName>
        <fullName evidence="7">Glucose-6-phosphate 1-dehydrogenase</fullName>
        <shortName evidence="7">G6PD</shortName>
        <ecNumber evidence="7">1.1.1.49</ecNumber>
    </recommendedName>
</protein>
<dbReference type="PRINTS" id="PR00079">
    <property type="entry name" value="G6PDHDRGNASE"/>
</dbReference>
<evidence type="ECO:0000256" key="4">
    <source>
        <dbReference type="ARBA" id="ARBA00022857"/>
    </source>
</evidence>
<dbReference type="Proteomes" id="UP001597511">
    <property type="component" value="Unassembled WGS sequence"/>
</dbReference>
<feature type="binding site" evidence="7">
    <location>
        <position position="243"/>
    </location>
    <ligand>
        <name>substrate</name>
    </ligand>
</feature>
<evidence type="ECO:0000313" key="10">
    <source>
        <dbReference type="EMBL" id="MFD2919344.1"/>
    </source>
</evidence>
<dbReference type="Gene3D" id="3.30.360.10">
    <property type="entry name" value="Dihydrodipicolinate Reductase, domain 2"/>
    <property type="match status" value="1"/>
</dbReference>
<comment type="function">
    <text evidence="7">Catalyzes the oxidation of glucose 6-phosphate to 6-phosphogluconolactone.</text>
</comment>
<dbReference type="Pfam" id="PF00479">
    <property type="entry name" value="G6PD_N"/>
    <property type="match status" value="1"/>
</dbReference>
<feature type="binding site" evidence="7">
    <location>
        <position position="224"/>
    </location>
    <ligand>
        <name>substrate</name>
    </ligand>
</feature>
<comment type="catalytic activity">
    <reaction evidence="7">
        <text>D-glucose 6-phosphate + NADP(+) = 6-phospho-D-glucono-1,5-lactone + NADPH + H(+)</text>
        <dbReference type="Rhea" id="RHEA:15841"/>
        <dbReference type="ChEBI" id="CHEBI:15378"/>
        <dbReference type="ChEBI" id="CHEBI:57783"/>
        <dbReference type="ChEBI" id="CHEBI:57955"/>
        <dbReference type="ChEBI" id="CHEBI:58349"/>
        <dbReference type="ChEBI" id="CHEBI:61548"/>
        <dbReference type="EC" id="1.1.1.49"/>
    </reaction>
</comment>
<dbReference type="SUPFAM" id="SSF51735">
    <property type="entry name" value="NAD(P)-binding Rossmann-fold domains"/>
    <property type="match status" value="1"/>
</dbReference>
<feature type="binding site" evidence="7">
    <location>
        <position position="190"/>
    </location>
    <ligand>
        <name>substrate</name>
    </ligand>
</feature>
<dbReference type="PANTHER" id="PTHR23429">
    <property type="entry name" value="GLUCOSE-6-PHOSPHATE 1-DEHYDROGENASE G6PD"/>
    <property type="match status" value="1"/>
</dbReference>
<sequence length="511" mass="58652">MSRIKNPPPANIVIFGGKGDLAWRKLIPAFYNLYIGGFLPKNFAIYGVHYEKQDEKWYESYMLEGINTFSRSGKAKPKEWKAFAQNLYYFEGDFTADDTFRRLGETLDANDKKWRNRAVRLFYYSVSPKFIDDISIGLSKYDLAANVSLDRIVVEKPFGSDLQSAKDLNKLLLAKFKEKQIYRIDHYLGKETVQNLMAFRFANIFFESLWNHNYIEHVQITVAENIGVGSRGNYYETAGALRDMIQNHLFQLLCVTAMEPPVTTDAEEIRNKKVDVLKAVRPFNKDNIQSNAIRGQYGEGKVNGKTQQAYRKEKNVNPKSDVETYAALKLYIDNWRWQGVPFYLRTGKSLQKASSVIAIQFKQVPLCVFKPNAIPDRRPNQLIISIQPEMETTLVFQAKEPGVEMKIKPVEMDFTYHDNYDTAVPEAYETLLLDVLEGDAALFMRADQVEQAWKVVMPVIDNWAATTEKFPNYNAGSWGPKAADELIKADGFDWILLPEAKQPAIKKKTKK</sequence>
<dbReference type="InterPro" id="IPR022675">
    <property type="entry name" value="G6P_DH_C"/>
</dbReference>
<proteinExistence type="inferred from homology"/>
<feature type="domain" description="Glucose-6-phosphate dehydrogenase NAD-binding" evidence="8">
    <location>
        <begin position="13"/>
        <end position="195"/>
    </location>
</feature>
<dbReference type="NCBIfam" id="TIGR00871">
    <property type="entry name" value="zwf"/>
    <property type="match status" value="1"/>
</dbReference>